<feature type="coiled-coil region" evidence="1">
    <location>
        <begin position="68"/>
        <end position="98"/>
    </location>
</feature>
<sequence>MKTGNFIQVRVFCTAHEIDPEFISSLQELGLLELVAENGPAVIPHHQLPSLERMTRLHRDLGINAAGIGALEQLLERMEQMREEMRVLKNRLSFYDTLL</sequence>
<name>A0A7K1Y1E5_9SPHI</name>
<organism evidence="2 3">
    <name type="scientific">Hufsiella ginkgonis</name>
    <dbReference type="NCBI Taxonomy" id="2695274"/>
    <lineage>
        <taxon>Bacteria</taxon>
        <taxon>Pseudomonadati</taxon>
        <taxon>Bacteroidota</taxon>
        <taxon>Sphingobacteriia</taxon>
        <taxon>Sphingobacteriales</taxon>
        <taxon>Sphingobacteriaceae</taxon>
        <taxon>Hufsiella</taxon>
    </lineage>
</organism>
<protein>
    <submittedName>
        <fullName evidence="2">MerR family transcriptional regulator</fullName>
    </submittedName>
</protein>
<keyword evidence="1" id="KW-0175">Coiled coil</keyword>
<dbReference type="AlphaFoldDB" id="A0A7K1Y1E5"/>
<evidence type="ECO:0000313" key="2">
    <source>
        <dbReference type="EMBL" id="MXV16496.1"/>
    </source>
</evidence>
<dbReference type="RefSeq" id="WP_160907488.1">
    <property type="nucleotide sequence ID" value="NZ_WVHS01000003.1"/>
</dbReference>
<dbReference type="EMBL" id="WVHS01000003">
    <property type="protein sequence ID" value="MXV16496.1"/>
    <property type="molecule type" value="Genomic_DNA"/>
</dbReference>
<keyword evidence="3" id="KW-1185">Reference proteome</keyword>
<dbReference type="Proteomes" id="UP000451233">
    <property type="component" value="Unassembled WGS sequence"/>
</dbReference>
<dbReference type="Pfam" id="PF13591">
    <property type="entry name" value="MerR_2"/>
    <property type="match status" value="1"/>
</dbReference>
<comment type="caution">
    <text evidence="2">The sequence shown here is derived from an EMBL/GenBank/DDBJ whole genome shotgun (WGS) entry which is preliminary data.</text>
</comment>
<accession>A0A7K1Y1E5</accession>
<gene>
    <name evidence="2" type="ORF">GS398_14385</name>
</gene>
<evidence type="ECO:0000313" key="3">
    <source>
        <dbReference type="Proteomes" id="UP000451233"/>
    </source>
</evidence>
<evidence type="ECO:0000256" key="1">
    <source>
        <dbReference type="SAM" id="Coils"/>
    </source>
</evidence>
<dbReference type="Gene3D" id="1.10.1660.10">
    <property type="match status" value="1"/>
</dbReference>
<proteinExistence type="predicted"/>
<reference evidence="2 3" key="1">
    <citation type="submission" date="2019-11" db="EMBL/GenBank/DDBJ databases">
        <title>Pedobacter sp. HMF7056 Genome sequencing and assembly.</title>
        <authorList>
            <person name="Kang H."/>
            <person name="Kim H."/>
            <person name="Joh K."/>
        </authorList>
    </citation>
    <scope>NUCLEOTIDE SEQUENCE [LARGE SCALE GENOMIC DNA]</scope>
    <source>
        <strain evidence="2 3">HMF7056</strain>
    </source>
</reference>